<reference evidence="8" key="2">
    <citation type="journal article" date="2023" name="Proc. Natl. Acad. Sci. U.S.A.">
        <title>A global phylogenomic analysis of the shiitake genus Lentinula.</title>
        <authorList>
            <person name="Sierra-Patev S."/>
            <person name="Min B."/>
            <person name="Naranjo-Ortiz M."/>
            <person name="Looney B."/>
            <person name="Konkel Z."/>
            <person name="Slot J.C."/>
            <person name="Sakamoto Y."/>
            <person name="Steenwyk J.L."/>
            <person name="Rokas A."/>
            <person name="Carro J."/>
            <person name="Camarero S."/>
            <person name="Ferreira P."/>
            <person name="Molpeceres G."/>
            <person name="Ruiz-Duenas F.J."/>
            <person name="Serrano A."/>
            <person name="Henrissat B."/>
            <person name="Drula E."/>
            <person name="Hughes K.W."/>
            <person name="Mata J.L."/>
            <person name="Ishikawa N.K."/>
            <person name="Vargas-Isla R."/>
            <person name="Ushijima S."/>
            <person name="Smith C.A."/>
            <person name="Donoghue J."/>
            <person name="Ahrendt S."/>
            <person name="Andreopoulos W."/>
            <person name="He G."/>
            <person name="LaButti K."/>
            <person name="Lipzen A."/>
            <person name="Ng V."/>
            <person name="Riley R."/>
            <person name="Sandor L."/>
            <person name="Barry K."/>
            <person name="Martinez A.T."/>
            <person name="Xiao Y."/>
            <person name="Gibbons J.G."/>
            <person name="Terashima K."/>
            <person name="Grigoriev I.V."/>
            <person name="Hibbett D."/>
        </authorList>
    </citation>
    <scope>NUCLEOTIDE SEQUENCE</scope>
    <source>
        <strain evidence="8">Sp2 HRB7682 ss15</strain>
    </source>
</reference>
<dbReference type="PANTHER" id="PTHR13230:SF5">
    <property type="entry name" value="GENERAL TRANSCRIPTION FACTOR 3C POLYPEPTIDE 5"/>
    <property type="match status" value="1"/>
</dbReference>
<reference evidence="8" key="1">
    <citation type="submission" date="2022-08" db="EMBL/GenBank/DDBJ databases">
        <authorList>
            <consortium name="DOE Joint Genome Institute"/>
            <person name="Min B."/>
            <person name="Riley R."/>
            <person name="Sierra-Patev S."/>
            <person name="Naranjo-Ortiz M."/>
            <person name="Looney B."/>
            <person name="Konkel Z."/>
            <person name="Slot J.C."/>
            <person name="Sakamoto Y."/>
            <person name="Steenwyk J.L."/>
            <person name="Rokas A."/>
            <person name="Carro J."/>
            <person name="Camarero S."/>
            <person name="Ferreira P."/>
            <person name="Molpeceres G."/>
            <person name="Ruiz-Duenas F.J."/>
            <person name="Serrano A."/>
            <person name="Henrissat B."/>
            <person name="Drula E."/>
            <person name="Hughes K.W."/>
            <person name="Mata J.L."/>
            <person name="Ishikawa N.K."/>
            <person name="Vargas-Isla R."/>
            <person name="Ushijima S."/>
            <person name="Smith C.A."/>
            <person name="Ahrendt S."/>
            <person name="Andreopoulos W."/>
            <person name="He G."/>
            <person name="Labutti K."/>
            <person name="Lipzen A."/>
            <person name="Ng V."/>
            <person name="Sandor L."/>
            <person name="Barry K."/>
            <person name="Martinez A.T."/>
            <person name="Xiao Y."/>
            <person name="Gibbons J.G."/>
            <person name="Terashima K."/>
            <person name="Hibbett D.S."/>
            <person name="Grigoriev I.V."/>
        </authorList>
    </citation>
    <scope>NUCLEOTIDE SEQUENCE</scope>
    <source>
        <strain evidence="8">Sp2 HRB7682 ss15</strain>
    </source>
</reference>
<dbReference type="GO" id="GO:0006384">
    <property type="term" value="P:transcription initiation at RNA polymerase III promoter"/>
    <property type="evidence" value="ECO:0007669"/>
    <property type="project" value="InterPro"/>
</dbReference>
<feature type="domain" description="Transcription factor IIIC subunit 5 HTH" evidence="6">
    <location>
        <begin position="185"/>
        <end position="259"/>
    </location>
</feature>
<dbReference type="InterPro" id="IPR019136">
    <property type="entry name" value="TF_IIIC_su-5_HTH"/>
</dbReference>
<feature type="domain" description="Transcription factor IIIC subunit Tfc1/Sfc1 triple barrel" evidence="7">
    <location>
        <begin position="68"/>
        <end position="129"/>
    </location>
</feature>
<evidence type="ECO:0000259" key="7">
    <source>
        <dbReference type="Pfam" id="PF17682"/>
    </source>
</evidence>
<comment type="caution">
    <text evidence="8">The sequence shown here is derived from an EMBL/GenBank/DDBJ whole genome shotgun (WGS) entry which is preliminary data.</text>
</comment>
<keyword evidence="3" id="KW-0804">Transcription</keyword>
<dbReference type="InterPro" id="IPR041499">
    <property type="entry name" value="Tfc1/Sfc1_N"/>
</dbReference>
<dbReference type="GO" id="GO:0001002">
    <property type="term" value="F:RNA polymerase III type 1 promoter sequence-specific DNA binding"/>
    <property type="evidence" value="ECO:0007669"/>
    <property type="project" value="TreeGrafter"/>
</dbReference>
<dbReference type="InterPro" id="IPR040454">
    <property type="entry name" value="TF_IIIC_Tfc1/Sfc1"/>
</dbReference>
<evidence type="ECO:0000313" key="8">
    <source>
        <dbReference type="EMBL" id="KAJ4491971.1"/>
    </source>
</evidence>
<evidence type="ECO:0000259" key="6">
    <source>
        <dbReference type="Pfam" id="PF09734"/>
    </source>
</evidence>
<protein>
    <submittedName>
        <fullName evidence="8">Uncharacterized protein</fullName>
    </submittedName>
</protein>
<dbReference type="Proteomes" id="UP001150238">
    <property type="component" value="Unassembled WGS sequence"/>
</dbReference>
<evidence type="ECO:0000256" key="1">
    <source>
        <dbReference type="ARBA" id="ARBA00004123"/>
    </source>
</evidence>
<feature type="region of interest" description="Disordered" evidence="5">
    <location>
        <begin position="1"/>
        <end position="31"/>
    </location>
</feature>
<evidence type="ECO:0000256" key="2">
    <source>
        <dbReference type="ARBA" id="ARBA00023125"/>
    </source>
</evidence>
<evidence type="ECO:0000256" key="3">
    <source>
        <dbReference type="ARBA" id="ARBA00023163"/>
    </source>
</evidence>
<dbReference type="Pfam" id="PF17682">
    <property type="entry name" value="Tau95_N"/>
    <property type="match status" value="1"/>
</dbReference>
<dbReference type="EMBL" id="JANVFS010000005">
    <property type="protein sequence ID" value="KAJ4491971.1"/>
    <property type="molecule type" value="Genomic_DNA"/>
</dbReference>
<name>A0A9W9AYD8_9AGAR</name>
<organism evidence="8 9">
    <name type="scientific">Lentinula lateritia</name>
    <dbReference type="NCBI Taxonomy" id="40482"/>
    <lineage>
        <taxon>Eukaryota</taxon>
        <taxon>Fungi</taxon>
        <taxon>Dikarya</taxon>
        <taxon>Basidiomycota</taxon>
        <taxon>Agaricomycotina</taxon>
        <taxon>Agaricomycetes</taxon>
        <taxon>Agaricomycetidae</taxon>
        <taxon>Agaricales</taxon>
        <taxon>Marasmiineae</taxon>
        <taxon>Omphalotaceae</taxon>
        <taxon>Lentinula</taxon>
    </lineage>
</organism>
<dbReference type="InterPro" id="IPR042536">
    <property type="entry name" value="TFIIIC_tauA_Sfc1"/>
</dbReference>
<dbReference type="Pfam" id="PF09734">
    <property type="entry name" value="Tau95"/>
    <property type="match status" value="1"/>
</dbReference>
<dbReference type="Gene3D" id="3.30.200.160">
    <property type="entry name" value="TFIIIC, subcomplex tauA, subunit Sfc1, barrel domain"/>
    <property type="match status" value="1"/>
</dbReference>
<keyword evidence="2" id="KW-0238">DNA-binding</keyword>
<evidence type="ECO:0000256" key="4">
    <source>
        <dbReference type="ARBA" id="ARBA00023242"/>
    </source>
</evidence>
<evidence type="ECO:0000313" key="9">
    <source>
        <dbReference type="Proteomes" id="UP001150238"/>
    </source>
</evidence>
<keyword evidence="4" id="KW-0539">Nucleus</keyword>
<dbReference type="GO" id="GO:0001003">
    <property type="term" value="F:RNA polymerase III type 2 promoter sequence-specific DNA binding"/>
    <property type="evidence" value="ECO:0007669"/>
    <property type="project" value="TreeGrafter"/>
</dbReference>
<evidence type="ECO:0000256" key="5">
    <source>
        <dbReference type="SAM" id="MobiDB-lite"/>
    </source>
</evidence>
<dbReference type="GO" id="GO:0000127">
    <property type="term" value="C:transcription factor TFIIIC complex"/>
    <property type="evidence" value="ECO:0007669"/>
    <property type="project" value="InterPro"/>
</dbReference>
<gene>
    <name evidence="8" type="ORF">C8J55DRAFT_556257</name>
</gene>
<comment type="subcellular location">
    <subcellularLocation>
        <location evidence="1">Nucleus</location>
    </subcellularLocation>
</comment>
<dbReference type="AlphaFoldDB" id="A0A9W9AYD8"/>
<accession>A0A9W9AYD8</accession>
<proteinExistence type="predicted"/>
<dbReference type="PANTHER" id="PTHR13230">
    <property type="entry name" value="GENERAL TRANSCRIPTION FACTOR IIIC, POLYPEPTIDE 5"/>
    <property type="match status" value="1"/>
</dbReference>
<sequence>MSGRRDIADITISGRPDVVGVGMSGQHQSPPELLAGAVSRSVFASPSGNRSGEPGASADFWLSTEDDSVEYPGYGQPASAPQAIRNLGGHSSLETAFRRGASKSETLVELKLSPDDSFVHPVPGEVVANDVSLSNMNLETLFPTVASTLGPPEMNIYPQLVEEGIDTAKNTKPSSNQALRSNLRLFPPPIFSRQGIAQSYKLFKGNPASIVSTVVNEETGEKRRMINRMRWKGYDPATIAFSDPTAPDKPPTNVGAVREQVDKNILRILRDVWGVDHFRELAGDVLNFGLAKEASVSYPAYANSVHLLTVADDVAVPRSRITLVGRPGLVDLGPTHDHVMFEYNSGLDTTLRPPTPHVKLWTHLNNYHHDHVMFEYNSGLDTTLRPPTPHLKLWTHLNNYQHDHVMFEYNSDLDTTLRSSTTSNSSCQTLDAPSHRWINGIVSFGLDISAMFCLIL</sequence>